<dbReference type="Pfam" id="PF08279">
    <property type="entry name" value="HTH_11"/>
    <property type="match status" value="1"/>
</dbReference>
<accession>A0A9J6ZDX0</accession>
<evidence type="ECO:0000256" key="2">
    <source>
        <dbReference type="ARBA" id="ARBA00023163"/>
    </source>
</evidence>
<evidence type="ECO:0000313" key="5">
    <source>
        <dbReference type="Proteomes" id="UP001056756"/>
    </source>
</evidence>
<dbReference type="EMBL" id="CP097899">
    <property type="protein sequence ID" value="URN94354.1"/>
    <property type="molecule type" value="Genomic_DNA"/>
</dbReference>
<dbReference type="InterPro" id="IPR057727">
    <property type="entry name" value="WCX_dom"/>
</dbReference>
<proteinExistence type="predicted"/>
<dbReference type="Pfam" id="PF13280">
    <property type="entry name" value="WYL"/>
    <property type="match status" value="1"/>
</dbReference>
<evidence type="ECO:0000256" key="1">
    <source>
        <dbReference type="ARBA" id="ARBA00023015"/>
    </source>
</evidence>
<dbReference type="PANTHER" id="PTHR34580:SF8">
    <property type="entry name" value="WYL DOMAIN-CONTAINING PROTEIN"/>
    <property type="match status" value="1"/>
</dbReference>
<dbReference type="PANTHER" id="PTHR34580">
    <property type="match status" value="1"/>
</dbReference>
<dbReference type="InterPro" id="IPR036390">
    <property type="entry name" value="WH_DNA-bd_sf"/>
</dbReference>
<dbReference type="Gene3D" id="1.10.10.10">
    <property type="entry name" value="Winged helix-like DNA-binding domain superfamily/Winged helix DNA-binding domain"/>
    <property type="match status" value="1"/>
</dbReference>
<dbReference type="Pfam" id="PF25583">
    <property type="entry name" value="WCX"/>
    <property type="match status" value="1"/>
</dbReference>
<keyword evidence="1" id="KW-0805">Transcription regulation</keyword>
<evidence type="ECO:0000313" key="4">
    <source>
        <dbReference type="EMBL" id="URN94354.1"/>
    </source>
</evidence>
<feature type="domain" description="HTH deoR-type" evidence="3">
    <location>
        <begin position="2"/>
        <end position="57"/>
    </location>
</feature>
<dbReference type="InterPro" id="IPR036388">
    <property type="entry name" value="WH-like_DNA-bd_sf"/>
</dbReference>
<dbReference type="PIRSF" id="PIRSF016838">
    <property type="entry name" value="PafC"/>
    <property type="match status" value="1"/>
</dbReference>
<dbReference type="SUPFAM" id="SSF46785">
    <property type="entry name" value="Winged helix' DNA-binding domain"/>
    <property type="match status" value="1"/>
</dbReference>
<gene>
    <name evidence="4" type="ORF">NAG76_21440</name>
</gene>
<sequence>MKIDRLLAIVIMLLNRNMIQAKELADRFEVSVRTIYRDIESINQAGIPIVTYQGMNGGIGLAEGYRLDRNVLTNDELAAIITALRGMSNSYISESNEHLIEKINSIISPARAVEFHLKANHLVIDLSPWGGSGRLQFKLQLIKQAIEQQTRMRFNYSNANGELTTRIVEPYTLILKGRHWYLEAFCLKRAEFRLFKLLRMKDPIIIEEIFMRDSLLLRERNIGEEWVSPQNSIEIILCFKKNKQHFAEEWFSIEEIDIQEDGSILVRQIFPENEWLYNFIISLGPDVEVLDPPHLRQIIESRAREIANIYGSKNKPDR</sequence>
<name>A0A9J6ZDX0_9BACL</name>
<keyword evidence="2" id="KW-0804">Transcription</keyword>
<dbReference type="InterPro" id="IPR051534">
    <property type="entry name" value="CBASS_pafABC_assoc_protein"/>
</dbReference>
<dbReference type="Proteomes" id="UP001056756">
    <property type="component" value="Chromosome"/>
</dbReference>
<dbReference type="PROSITE" id="PS52050">
    <property type="entry name" value="WYL"/>
    <property type="match status" value="1"/>
</dbReference>
<reference evidence="4" key="1">
    <citation type="submission" date="2022-05" db="EMBL/GenBank/DDBJ databases">
        <title>Novel bacterial taxa in a minimal lignocellulolytic consortium and its capacity to transform plastics disclosed by genome-resolved metagenomics.</title>
        <authorList>
            <person name="Rodriguez C.A.D."/>
            <person name="Diaz-Garcia L."/>
            <person name="Herrera K."/>
            <person name="Tarazona N.A."/>
            <person name="Sproer C."/>
            <person name="Overmann J."/>
            <person name="Jimenez D.J."/>
        </authorList>
    </citation>
    <scope>NUCLEOTIDE SEQUENCE</scope>
    <source>
        <strain evidence="4">MAG5</strain>
    </source>
</reference>
<dbReference type="InterPro" id="IPR013196">
    <property type="entry name" value="HTH_11"/>
</dbReference>
<protein>
    <submittedName>
        <fullName evidence="4">YafY family transcriptional regulator</fullName>
    </submittedName>
</protein>
<dbReference type="InterPro" id="IPR028349">
    <property type="entry name" value="PafC-like"/>
</dbReference>
<dbReference type="AlphaFoldDB" id="A0A9J6ZDX0"/>
<dbReference type="GO" id="GO:0003700">
    <property type="term" value="F:DNA-binding transcription factor activity"/>
    <property type="evidence" value="ECO:0007669"/>
    <property type="project" value="InterPro"/>
</dbReference>
<organism evidence="4 5">
    <name type="scientific">Candidatus Pristimantibacillus lignocellulolyticus</name>
    <dbReference type="NCBI Taxonomy" id="2994561"/>
    <lineage>
        <taxon>Bacteria</taxon>
        <taxon>Bacillati</taxon>
        <taxon>Bacillota</taxon>
        <taxon>Bacilli</taxon>
        <taxon>Bacillales</taxon>
        <taxon>Paenibacillaceae</taxon>
        <taxon>Candidatus Pristimantibacillus</taxon>
    </lineage>
</organism>
<dbReference type="PROSITE" id="PS51000">
    <property type="entry name" value="HTH_DEOR_2"/>
    <property type="match status" value="1"/>
</dbReference>
<dbReference type="KEGG" id="plig:NAG76_21440"/>
<evidence type="ECO:0000259" key="3">
    <source>
        <dbReference type="PROSITE" id="PS51000"/>
    </source>
</evidence>
<dbReference type="InterPro" id="IPR001034">
    <property type="entry name" value="DeoR_HTH"/>
</dbReference>
<dbReference type="InterPro" id="IPR026881">
    <property type="entry name" value="WYL_dom"/>
</dbReference>